<protein>
    <submittedName>
        <fullName evidence="3">Uncharacterized protein</fullName>
    </submittedName>
</protein>
<evidence type="ECO:0000313" key="3">
    <source>
        <dbReference type="WBParaSite" id="MBELARI_LOCUS5327"/>
    </source>
</evidence>
<dbReference type="Proteomes" id="UP000887575">
    <property type="component" value="Unassembled WGS sequence"/>
</dbReference>
<dbReference type="WBParaSite" id="MBELARI_LOCUS5327">
    <property type="protein sequence ID" value="MBELARI_LOCUS5327"/>
    <property type="gene ID" value="MBELARI_LOCUS5327"/>
</dbReference>
<evidence type="ECO:0000313" key="2">
    <source>
        <dbReference type="Proteomes" id="UP000887575"/>
    </source>
</evidence>
<feature type="region of interest" description="Disordered" evidence="1">
    <location>
        <begin position="26"/>
        <end position="55"/>
    </location>
</feature>
<feature type="compositionally biased region" description="Acidic residues" evidence="1">
    <location>
        <begin position="34"/>
        <end position="53"/>
    </location>
</feature>
<evidence type="ECO:0000256" key="1">
    <source>
        <dbReference type="SAM" id="MobiDB-lite"/>
    </source>
</evidence>
<organism evidence="2 3">
    <name type="scientific">Mesorhabditis belari</name>
    <dbReference type="NCBI Taxonomy" id="2138241"/>
    <lineage>
        <taxon>Eukaryota</taxon>
        <taxon>Metazoa</taxon>
        <taxon>Ecdysozoa</taxon>
        <taxon>Nematoda</taxon>
        <taxon>Chromadorea</taxon>
        <taxon>Rhabditida</taxon>
        <taxon>Rhabditina</taxon>
        <taxon>Rhabditomorpha</taxon>
        <taxon>Rhabditoidea</taxon>
        <taxon>Rhabditidae</taxon>
        <taxon>Mesorhabditinae</taxon>
        <taxon>Mesorhabditis</taxon>
    </lineage>
</organism>
<sequence length="99" mass="10815">MVKFAAILTKLSNIAGYQQLIVSNGNASPKMEQDPDVFEQEEFEDDSQSDGSDENISMLPRFSILQDYTAVTVTQRRGATGLAAPKPTIRGSLSGRSIY</sequence>
<name>A0AAF3FE83_9BILA</name>
<accession>A0AAF3FE83</accession>
<dbReference type="AlphaFoldDB" id="A0AAF3FE83"/>
<proteinExistence type="predicted"/>
<reference evidence="3" key="1">
    <citation type="submission" date="2024-02" db="UniProtKB">
        <authorList>
            <consortium name="WormBaseParasite"/>
        </authorList>
    </citation>
    <scope>IDENTIFICATION</scope>
</reference>
<keyword evidence="2" id="KW-1185">Reference proteome</keyword>